<dbReference type="AlphaFoldDB" id="A0A4R2S4C4"/>
<comment type="caution">
    <text evidence="9">The sequence shown here is derived from an EMBL/GenBank/DDBJ whole genome shotgun (WGS) entry which is preliminary data.</text>
</comment>
<evidence type="ECO:0000256" key="2">
    <source>
        <dbReference type="ARBA" id="ARBA00022679"/>
    </source>
</evidence>
<dbReference type="SUPFAM" id="SSF55874">
    <property type="entry name" value="ATPase domain of HSP90 chaperone/DNA topoisomerase II/histidine kinase"/>
    <property type="match status" value="1"/>
</dbReference>
<dbReference type="InterPro" id="IPR050267">
    <property type="entry name" value="Anti-sigma-factor_SerPK"/>
</dbReference>
<dbReference type="GO" id="GO:0042174">
    <property type="term" value="P:negative regulation of sporulation resulting in formation of a cellular spore"/>
    <property type="evidence" value="ECO:0007669"/>
    <property type="project" value="InterPro"/>
</dbReference>
<proteinExistence type="inferred from homology"/>
<reference evidence="9 10" key="1">
    <citation type="submission" date="2019-03" db="EMBL/GenBank/DDBJ databases">
        <title>Genomic Encyclopedia of Type Strains, Phase IV (KMG-IV): sequencing the most valuable type-strain genomes for metagenomic binning, comparative biology and taxonomic classification.</title>
        <authorList>
            <person name="Goeker M."/>
        </authorList>
    </citation>
    <scope>NUCLEOTIDE SEQUENCE [LARGE SCALE GENOMIC DNA]</scope>
    <source>
        <strain evidence="9 10">DSM 11170</strain>
    </source>
</reference>
<dbReference type="GO" id="GO:0106310">
    <property type="term" value="F:protein serine kinase activity"/>
    <property type="evidence" value="ECO:0007669"/>
    <property type="project" value="RHEA"/>
</dbReference>
<dbReference type="RefSeq" id="WP_165876304.1">
    <property type="nucleotide sequence ID" value="NZ_JAOQNU010000005.1"/>
</dbReference>
<dbReference type="GO" id="GO:0004674">
    <property type="term" value="F:protein serine/threonine kinase activity"/>
    <property type="evidence" value="ECO:0007669"/>
    <property type="project" value="UniProtKB-KW"/>
</dbReference>
<dbReference type="Gene3D" id="3.30.565.10">
    <property type="entry name" value="Histidine kinase-like ATPase, C-terminal domain"/>
    <property type="match status" value="1"/>
</dbReference>
<dbReference type="InterPro" id="IPR003594">
    <property type="entry name" value="HATPase_dom"/>
</dbReference>
<dbReference type="GO" id="GO:0005524">
    <property type="term" value="F:ATP binding"/>
    <property type="evidence" value="ECO:0007669"/>
    <property type="project" value="UniProtKB-KW"/>
</dbReference>
<evidence type="ECO:0000256" key="7">
    <source>
        <dbReference type="HAMAP-Rule" id="MF_00637"/>
    </source>
</evidence>
<evidence type="ECO:0000256" key="1">
    <source>
        <dbReference type="ARBA" id="ARBA00022527"/>
    </source>
</evidence>
<keyword evidence="4 7" id="KW-0418">Kinase</keyword>
<protein>
    <recommendedName>
        <fullName evidence="7">Anti-sigma F factor</fullName>
        <ecNumber evidence="7">2.7.11.1</ecNumber>
    </recommendedName>
    <alternativeName>
        <fullName evidence="7">Stage II sporulation protein AB</fullName>
    </alternativeName>
</protein>
<dbReference type="GO" id="GO:0016989">
    <property type="term" value="F:sigma factor antagonist activity"/>
    <property type="evidence" value="ECO:0007669"/>
    <property type="project" value="InterPro"/>
</dbReference>
<dbReference type="PANTHER" id="PTHR35526">
    <property type="entry name" value="ANTI-SIGMA-F FACTOR RSBW-RELATED"/>
    <property type="match status" value="1"/>
</dbReference>
<keyword evidence="5 7" id="KW-0067">ATP-binding</keyword>
<keyword evidence="3 7" id="KW-0547">Nucleotide-binding</keyword>
<name>A0A4R2S4C4_9FIRM</name>
<dbReference type="SMART" id="SM00387">
    <property type="entry name" value="HATPase_c"/>
    <property type="match status" value="1"/>
</dbReference>
<comment type="catalytic activity">
    <reaction evidence="7">
        <text>L-seryl-[protein] + ATP = O-phospho-L-seryl-[protein] + ADP + H(+)</text>
        <dbReference type="Rhea" id="RHEA:17989"/>
        <dbReference type="Rhea" id="RHEA-COMP:9863"/>
        <dbReference type="Rhea" id="RHEA-COMP:11604"/>
        <dbReference type="ChEBI" id="CHEBI:15378"/>
        <dbReference type="ChEBI" id="CHEBI:29999"/>
        <dbReference type="ChEBI" id="CHEBI:30616"/>
        <dbReference type="ChEBI" id="CHEBI:83421"/>
        <dbReference type="ChEBI" id="CHEBI:456216"/>
        <dbReference type="EC" id="2.7.11.1"/>
    </reaction>
</comment>
<evidence type="ECO:0000313" key="9">
    <source>
        <dbReference type="EMBL" id="TCP67201.1"/>
    </source>
</evidence>
<evidence type="ECO:0000256" key="4">
    <source>
        <dbReference type="ARBA" id="ARBA00022777"/>
    </source>
</evidence>
<keyword evidence="1 7" id="KW-0723">Serine/threonine-protein kinase</keyword>
<dbReference type="HAMAP" id="MF_00637">
    <property type="entry name" value="Anti_sigma_F"/>
    <property type="match status" value="1"/>
</dbReference>
<dbReference type="PANTHER" id="PTHR35526:SF3">
    <property type="entry name" value="ANTI-SIGMA-F FACTOR RSBW"/>
    <property type="match status" value="1"/>
</dbReference>
<dbReference type="GO" id="GO:0030436">
    <property type="term" value="P:asexual sporulation"/>
    <property type="evidence" value="ECO:0007669"/>
    <property type="project" value="UniProtKB-UniRule"/>
</dbReference>
<evidence type="ECO:0000256" key="5">
    <source>
        <dbReference type="ARBA" id="ARBA00022840"/>
    </source>
</evidence>
<dbReference type="InterPro" id="IPR036890">
    <property type="entry name" value="HATPase_C_sf"/>
</dbReference>
<comment type="function">
    <text evidence="7">Binds to sigma F and blocks its ability to form an RNA polymerase holoenzyme (E-sigma F). Phosphorylates SpoIIAA on a serine residue. This phosphorylation may enable SpoIIAA to act as an anti-anti-sigma factor that counteracts SpoIIAB and thus releases sigma F from inhibition.</text>
</comment>
<dbReference type="EMBL" id="SLXT01000005">
    <property type="protein sequence ID" value="TCP67201.1"/>
    <property type="molecule type" value="Genomic_DNA"/>
</dbReference>
<evidence type="ECO:0000256" key="6">
    <source>
        <dbReference type="ARBA" id="ARBA00022969"/>
    </source>
</evidence>
<dbReference type="GO" id="GO:0030435">
    <property type="term" value="P:sporulation resulting in formation of a cellular spore"/>
    <property type="evidence" value="ECO:0007669"/>
    <property type="project" value="UniProtKB-KW"/>
</dbReference>
<dbReference type="Proteomes" id="UP000294813">
    <property type="component" value="Unassembled WGS sequence"/>
</dbReference>
<comment type="similarity">
    <text evidence="7">Belongs to the anti-sigma-factor family.</text>
</comment>
<keyword evidence="6 7" id="KW-0749">Sporulation</keyword>
<accession>A0A4R2S4C4</accession>
<keyword evidence="2 7" id="KW-0808">Transferase</keyword>
<dbReference type="NCBIfam" id="TIGR01925">
    <property type="entry name" value="spIIAB"/>
    <property type="match status" value="1"/>
</dbReference>
<organism evidence="9 10">
    <name type="scientific">Heliophilum fasciatum</name>
    <dbReference type="NCBI Taxonomy" id="35700"/>
    <lineage>
        <taxon>Bacteria</taxon>
        <taxon>Bacillati</taxon>
        <taxon>Bacillota</taxon>
        <taxon>Clostridia</taxon>
        <taxon>Eubacteriales</taxon>
        <taxon>Heliobacteriaceae</taxon>
        <taxon>Heliophilum</taxon>
    </lineage>
</organism>
<gene>
    <name evidence="7" type="primary">spoIIAB</name>
    <name evidence="9" type="ORF">EDD73_10596</name>
</gene>
<feature type="domain" description="Histidine kinase/HSP90-like ATPase" evidence="8">
    <location>
        <begin position="36"/>
        <end position="139"/>
    </location>
</feature>
<keyword evidence="10" id="KW-1185">Reference proteome</keyword>
<evidence type="ECO:0000256" key="3">
    <source>
        <dbReference type="ARBA" id="ARBA00022741"/>
    </source>
</evidence>
<dbReference type="EC" id="2.7.11.1" evidence="7"/>
<evidence type="ECO:0000259" key="8">
    <source>
        <dbReference type="SMART" id="SM00387"/>
    </source>
</evidence>
<comment type="catalytic activity">
    <reaction evidence="7">
        <text>L-threonyl-[protein] + ATP = O-phospho-L-threonyl-[protein] + ADP + H(+)</text>
        <dbReference type="Rhea" id="RHEA:46608"/>
        <dbReference type="Rhea" id="RHEA-COMP:11060"/>
        <dbReference type="Rhea" id="RHEA-COMP:11605"/>
        <dbReference type="ChEBI" id="CHEBI:15378"/>
        <dbReference type="ChEBI" id="CHEBI:30013"/>
        <dbReference type="ChEBI" id="CHEBI:30616"/>
        <dbReference type="ChEBI" id="CHEBI:61977"/>
        <dbReference type="ChEBI" id="CHEBI:456216"/>
        <dbReference type="EC" id="2.7.11.1"/>
    </reaction>
</comment>
<dbReference type="InterPro" id="IPR010194">
    <property type="entry name" value="Anti-sigma_F"/>
</dbReference>
<evidence type="ECO:0000313" key="10">
    <source>
        <dbReference type="Proteomes" id="UP000294813"/>
    </source>
</evidence>
<dbReference type="Pfam" id="PF13581">
    <property type="entry name" value="HATPase_c_2"/>
    <property type="match status" value="1"/>
</dbReference>
<sequence>MSRNVVKMEFMSLPENVALARVVVATMLAGMDCTLSDLDDVKVAVSEAVSNAILHGYQNRPHGRVYLMVAVDENGLEIVVEDYGRGIADVAQAMTPSFSTLPERMGLGFAFMQSLMDRLEVDSQVGRGTRVTLFKMAPALARAVQ</sequence>